<feature type="region of interest" description="Disordered" evidence="1">
    <location>
        <begin position="24"/>
        <end position="63"/>
    </location>
</feature>
<gene>
    <name evidence="2" type="ORF">JKL49_14380</name>
</gene>
<dbReference type="RefSeq" id="WP_215341309.1">
    <property type="nucleotide sequence ID" value="NZ_JAGSGD010000001.1"/>
</dbReference>
<name>A0A941D285_9CAUL</name>
<organism evidence="2 3">
    <name type="scientific">Phenylobacterium glaciei</name>
    <dbReference type="NCBI Taxonomy" id="2803784"/>
    <lineage>
        <taxon>Bacteria</taxon>
        <taxon>Pseudomonadati</taxon>
        <taxon>Pseudomonadota</taxon>
        <taxon>Alphaproteobacteria</taxon>
        <taxon>Caulobacterales</taxon>
        <taxon>Caulobacteraceae</taxon>
        <taxon>Phenylobacterium</taxon>
    </lineage>
</organism>
<keyword evidence="3" id="KW-1185">Reference proteome</keyword>
<comment type="caution">
    <text evidence="2">The sequence shown here is derived from an EMBL/GenBank/DDBJ whole genome shotgun (WGS) entry which is preliminary data.</text>
</comment>
<accession>A0A941D285</accession>
<evidence type="ECO:0000313" key="3">
    <source>
        <dbReference type="Proteomes" id="UP000622580"/>
    </source>
</evidence>
<dbReference type="EMBL" id="JAGSGD010000001">
    <property type="protein sequence ID" value="MBR7620577.1"/>
    <property type="molecule type" value="Genomic_DNA"/>
</dbReference>
<evidence type="ECO:0000313" key="2">
    <source>
        <dbReference type="EMBL" id="MBR7620577.1"/>
    </source>
</evidence>
<dbReference type="Proteomes" id="UP000622580">
    <property type="component" value="Unassembled WGS sequence"/>
</dbReference>
<proteinExistence type="predicted"/>
<reference evidence="2" key="1">
    <citation type="submission" date="2021-04" db="EMBL/GenBank/DDBJ databases">
        <title>Draft genome assembly of strain Phenylobacterium sp. 20VBR1 using MiniION and Illumina platforms.</title>
        <authorList>
            <person name="Thomas F.A."/>
            <person name="Krishnan K.P."/>
            <person name="Sinha R.K."/>
        </authorList>
    </citation>
    <scope>NUCLEOTIDE SEQUENCE</scope>
    <source>
        <strain evidence="2">20VBR1</strain>
    </source>
</reference>
<evidence type="ECO:0000256" key="1">
    <source>
        <dbReference type="SAM" id="MobiDB-lite"/>
    </source>
</evidence>
<feature type="compositionally biased region" description="Polar residues" evidence="1">
    <location>
        <begin position="24"/>
        <end position="35"/>
    </location>
</feature>
<protein>
    <submittedName>
        <fullName evidence="2">Uncharacterized protein</fullName>
    </submittedName>
</protein>
<sequence length="63" mass="6637">MRVSGFPPPTPWPRLESRVLAQATTLAASHASSPTGRPVEGPAPLASNLAPRRVSGHTLDIRV</sequence>
<dbReference type="AlphaFoldDB" id="A0A941D285"/>